<dbReference type="PANTHER" id="PTHR45712:SF22">
    <property type="entry name" value="INSULIN-LIKE GROWTH FACTOR-BINDING PROTEIN COMPLEX ACID LABILE SUBUNIT"/>
    <property type="match status" value="1"/>
</dbReference>
<dbReference type="Gene3D" id="1.10.287.70">
    <property type="match status" value="1"/>
</dbReference>
<keyword evidence="3" id="KW-1133">Transmembrane helix</keyword>
<dbReference type="Pfam" id="PF13855">
    <property type="entry name" value="LRR_8"/>
    <property type="match status" value="2"/>
</dbReference>
<dbReference type="EMBL" id="CAJNOC010000586">
    <property type="protein sequence ID" value="CAF0779984.1"/>
    <property type="molecule type" value="Genomic_DNA"/>
</dbReference>
<protein>
    <submittedName>
        <fullName evidence="4">Uncharacterized protein</fullName>
    </submittedName>
</protein>
<gene>
    <name evidence="4" type="ORF">OXX778_LOCUS5407</name>
</gene>
<feature type="transmembrane region" description="Helical" evidence="3">
    <location>
        <begin position="687"/>
        <end position="705"/>
    </location>
</feature>
<sequence length="858" mass="101272">MSDSKRTKIDTFIFEFIKNHPNYVPYEQRSLLNSERDFTKPSIDEEKYYENIKKVTKINLKGLDLSNIPPKIFNIPTQLNSQITHLFKYLKSLDLSHNKICELESNIFHSMPELIELNLSYNEIIILDENLLEYSKKLQILNLNSNKIKEIAENFFQGLEFLEQIHLRNQKKSKKMPKTDFDIFKIGENNLKLLDVSSNKIGSISPLNLIKDKSKIIIKEIRLYNNEIKSLLNDTFYQLVSLESINLNSNEIEILENKVFSSLSNLKELFLSKNKIKMINKDFFSNLIALQKLDLSSNKIEKLDVDSFKNLKYLIHIDFSFNEITTLSKEIFSKDIKYNLISFKNNKIDKLDVDIFDEIKAQVIDFRNNLTHKEIPMIKELFQSEFNTKKNYFLGLFLSNNIVTNADTNENNKLKEFKSKLKNFDDWKWETLDWLLSIREIHQGVFQLPSYQESKRLDISFKMKSSDSIISLIERNDYTLFKSYFSSDTFKNYFQLFEELNGDIYREEIQNKSIRYLFEYKCEKTIQFILDNNDELKFDLIDIPLDNKNPINTNYINILDYIREFRDQTALNHSKVANIITKEWKLWPIFTYYFNLIFYVIILIFYSINIEISVDETINYSLYLASKIIVLIGVIYFSSLEIVEIFTLLLKVKIKIYVTSIRNWFEVINYVLCIVTLFLSNSCYVKSVFYSVTILLSYCILVFRLDNVVYLGPYVNAIREIIKKSLLLLLIVFIFIIGFLLSFRGRRLVENDPISSFNTTFEFSLVNIFSMSIGNLDMNQMGIDNNLNAENLFNFLILSCFIVIVPLLLINIFTAISMDEIQNLLKNSEDQVAFNRIYYITRQRSINIIEFVKNTFLN</sequence>
<feature type="transmembrane region" description="Helical" evidence="3">
    <location>
        <begin position="589"/>
        <end position="608"/>
    </location>
</feature>
<dbReference type="InterPro" id="IPR001611">
    <property type="entry name" value="Leu-rich_rpt"/>
</dbReference>
<evidence type="ECO:0000313" key="4">
    <source>
        <dbReference type="EMBL" id="CAF0779984.1"/>
    </source>
</evidence>
<feature type="transmembrane region" description="Helical" evidence="3">
    <location>
        <begin position="726"/>
        <end position="743"/>
    </location>
</feature>
<evidence type="ECO:0000256" key="1">
    <source>
        <dbReference type="ARBA" id="ARBA00022614"/>
    </source>
</evidence>
<dbReference type="Proteomes" id="UP000663879">
    <property type="component" value="Unassembled WGS sequence"/>
</dbReference>
<keyword evidence="3" id="KW-0812">Transmembrane</keyword>
<feature type="transmembrane region" description="Helical" evidence="3">
    <location>
        <begin position="628"/>
        <end position="652"/>
    </location>
</feature>
<evidence type="ECO:0000313" key="5">
    <source>
        <dbReference type="Proteomes" id="UP000663879"/>
    </source>
</evidence>
<feature type="transmembrane region" description="Helical" evidence="3">
    <location>
        <begin position="664"/>
        <end position="681"/>
    </location>
</feature>
<dbReference type="AlphaFoldDB" id="A0A813RC72"/>
<reference evidence="4" key="1">
    <citation type="submission" date="2021-02" db="EMBL/GenBank/DDBJ databases">
        <authorList>
            <person name="Nowell W R."/>
        </authorList>
    </citation>
    <scope>NUCLEOTIDE SEQUENCE</scope>
    <source>
        <strain evidence="4">Ploen Becks lab</strain>
    </source>
</reference>
<dbReference type="InterPro" id="IPR050333">
    <property type="entry name" value="SLRP"/>
</dbReference>
<dbReference type="SUPFAM" id="SSF52058">
    <property type="entry name" value="L domain-like"/>
    <property type="match status" value="1"/>
</dbReference>
<keyword evidence="3" id="KW-0472">Membrane</keyword>
<evidence type="ECO:0000256" key="3">
    <source>
        <dbReference type="SAM" id="Phobius"/>
    </source>
</evidence>
<keyword evidence="5" id="KW-1185">Reference proteome</keyword>
<proteinExistence type="predicted"/>
<dbReference type="SMART" id="SM00365">
    <property type="entry name" value="LRR_SD22"/>
    <property type="match status" value="6"/>
</dbReference>
<organism evidence="4 5">
    <name type="scientific">Brachionus calyciflorus</name>
    <dbReference type="NCBI Taxonomy" id="104777"/>
    <lineage>
        <taxon>Eukaryota</taxon>
        <taxon>Metazoa</taxon>
        <taxon>Spiralia</taxon>
        <taxon>Gnathifera</taxon>
        <taxon>Rotifera</taxon>
        <taxon>Eurotatoria</taxon>
        <taxon>Monogononta</taxon>
        <taxon>Pseudotrocha</taxon>
        <taxon>Ploima</taxon>
        <taxon>Brachionidae</taxon>
        <taxon>Brachionus</taxon>
    </lineage>
</organism>
<dbReference type="PANTHER" id="PTHR45712">
    <property type="entry name" value="AGAP008170-PA"/>
    <property type="match status" value="1"/>
</dbReference>
<keyword evidence="1" id="KW-0433">Leucine-rich repeat</keyword>
<name>A0A813RC72_9BILA</name>
<keyword evidence="2" id="KW-0677">Repeat</keyword>
<comment type="caution">
    <text evidence="4">The sequence shown here is derived from an EMBL/GenBank/DDBJ whole genome shotgun (WGS) entry which is preliminary data.</text>
</comment>
<evidence type="ECO:0000256" key="2">
    <source>
        <dbReference type="ARBA" id="ARBA00022737"/>
    </source>
</evidence>
<dbReference type="InterPro" id="IPR032675">
    <property type="entry name" value="LRR_dom_sf"/>
</dbReference>
<feature type="transmembrane region" description="Helical" evidence="3">
    <location>
        <begin position="792"/>
        <end position="816"/>
    </location>
</feature>
<dbReference type="PROSITE" id="PS51450">
    <property type="entry name" value="LRR"/>
    <property type="match status" value="5"/>
</dbReference>
<accession>A0A813RC72</accession>
<dbReference type="SMART" id="SM00369">
    <property type="entry name" value="LRR_TYP"/>
    <property type="match status" value="7"/>
</dbReference>
<dbReference type="OrthoDB" id="694479at2759"/>
<dbReference type="Gene3D" id="3.80.10.10">
    <property type="entry name" value="Ribonuclease Inhibitor"/>
    <property type="match status" value="2"/>
</dbReference>
<dbReference type="InterPro" id="IPR003591">
    <property type="entry name" value="Leu-rich_rpt_typical-subtyp"/>
</dbReference>